<sequence>MVIMFFLAMLPIIWLIIALSGLKMPAFKACPIALLLTIFLSLIVWKMPFMDMFTGALEGAVMGIWPICLVIIAAIFTYNLTVYTKNMDLIKRMLTSVSMDKRILVLIIAWGFGGFMEGMAGFGTAVAIPASMLCGLGFNPIFAATVCLVANATPTAFGSIGIPTITAASITGLGASDVAIAAVTQLALMIVITPFLMVIMTGKSLKSLKGVGLITLISGLAFVIPEFLTAKFVGAELPVVIGSVCSMAATILASKFLAKKPAPDYVLEEIAADSEDTKIESLTVSRAIRAWMPFILILVFLLLTSSLIPPIHNVLSSIKTSIQIYSGAGATKYTFTWVATPGVLIFIAAIIGGRIQKASFGEIFGVLGDSLKQMWKTVITIVSILATAKLMGYSGMINDIAALIVSITGSFYPLVAPLIGSIGTFVTGSATSSSVLFAGLQAQTAETLNMSPVWMAAANTAGATAGKIISPQSIAIAVAAANTVGEESKILNASIKYYIIFIVVFGLIAFFGGGLI</sequence>
<evidence type="ECO:0000256" key="2">
    <source>
        <dbReference type="ARBA" id="ARBA00010100"/>
    </source>
</evidence>
<dbReference type="InterPro" id="IPR003804">
    <property type="entry name" value="Lactate_perm"/>
</dbReference>
<evidence type="ECO:0000256" key="8">
    <source>
        <dbReference type="RuleBase" id="RU365092"/>
    </source>
</evidence>
<feature type="transmembrane region" description="Helical" evidence="8">
    <location>
        <begin position="239"/>
        <end position="258"/>
    </location>
</feature>
<dbReference type="PANTHER" id="PTHR30003">
    <property type="entry name" value="L-LACTATE PERMEASE"/>
    <property type="match status" value="1"/>
</dbReference>
<keyword evidence="10" id="KW-1185">Reference proteome</keyword>
<feature type="transmembrane region" description="Helical" evidence="8">
    <location>
        <begin position="400"/>
        <end position="426"/>
    </location>
</feature>
<proteinExistence type="inferred from homology"/>
<keyword evidence="5 8" id="KW-0812">Transmembrane</keyword>
<evidence type="ECO:0000256" key="5">
    <source>
        <dbReference type="ARBA" id="ARBA00022692"/>
    </source>
</evidence>
<organism evidence="9 10">
    <name type="scientific">Clostridium cadaveris</name>
    <dbReference type="NCBI Taxonomy" id="1529"/>
    <lineage>
        <taxon>Bacteria</taxon>
        <taxon>Bacillati</taxon>
        <taxon>Bacillota</taxon>
        <taxon>Clostridia</taxon>
        <taxon>Eubacteriales</taxon>
        <taxon>Clostridiaceae</taxon>
        <taxon>Clostridium</taxon>
    </lineage>
</organism>
<reference evidence="9 10" key="1">
    <citation type="submission" date="2016-10" db="EMBL/GenBank/DDBJ databases">
        <authorList>
            <person name="de Groot N.N."/>
        </authorList>
    </citation>
    <scope>NUCLEOTIDE SEQUENCE [LARGE SCALE GENOMIC DNA]</scope>
    <source>
        <strain evidence="9 10">NLAE-zl-G419</strain>
    </source>
</reference>
<evidence type="ECO:0000256" key="4">
    <source>
        <dbReference type="ARBA" id="ARBA00022475"/>
    </source>
</evidence>
<comment type="subcellular location">
    <subcellularLocation>
        <location evidence="1 8">Cell membrane</location>
        <topology evidence="1 8">Multi-pass membrane protein</topology>
    </subcellularLocation>
</comment>
<feature type="transmembrane region" description="Helical" evidence="8">
    <location>
        <begin position="179"/>
        <end position="199"/>
    </location>
</feature>
<dbReference type="RefSeq" id="WP_027639663.1">
    <property type="nucleotide sequence ID" value="NZ_BAAACD010000036.1"/>
</dbReference>
<dbReference type="GO" id="GO:0015129">
    <property type="term" value="F:lactate transmembrane transporter activity"/>
    <property type="evidence" value="ECO:0007669"/>
    <property type="project" value="UniProtKB-UniRule"/>
</dbReference>
<dbReference type="NCBIfam" id="TIGR00795">
    <property type="entry name" value="lctP"/>
    <property type="match status" value="1"/>
</dbReference>
<dbReference type="STRING" id="1529.SAMN04487885_12830"/>
<gene>
    <name evidence="9" type="ORF">SAMN04487885_12830</name>
</gene>
<accession>A0A1I2PJ42</accession>
<dbReference type="GO" id="GO:0015295">
    <property type="term" value="F:solute:proton symporter activity"/>
    <property type="evidence" value="ECO:0007669"/>
    <property type="project" value="TreeGrafter"/>
</dbReference>
<feature type="transmembrane region" description="Helical" evidence="8">
    <location>
        <begin position="103"/>
        <end position="122"/>
    </location>
</feature>
<feature type="transmembrane region" description="Helical" evidence="8">
    <location>
        <begin position="60"/>
        <end position="82"/>
    </location>
</feature>
<name>A0A1I2PJ42_9CLOT</name>
<feature type="transmembrane region" description="Helical" evidence="8">
    <location>
        <begin position="335"/>
        <end position="353"/>
    </location>
</feature>
<dbReference type="AlphaFoldDB" id="A0A1I2PJ42"/>
<dbReference type="GO" id="GO:0005886">
    <property type="term" value="C:plasma membrane"/>
    <property type="evidence" value="ECO:0007669"/>
    <property type="project" value="UniProtKB-SubCell"/>
</dbReference>
<dbReference type="PANTHER" id="PTHR30003:SF0">
    <property type="entry name" value="GLYCOLATE PERMEASE GLCA-RELATED"/>
    <property type="match status" value="1"/>
</dbReference>
<evidence type="ECO:0000256" key="7">
    <source>
        <dbReference type="ARBA" id="ARBA00023136"/>
    </source>
</evidence>
<comment type="function">
    <text evidence="8">Uptake of L-lactate across the membrane. Can also transport D-lactate and glycolate.</text>
</comment>
<feature type="transmembrane region" description="Helical" evidence="8">
    <location>
        <begin position="211"/>
        <end position="233"/>
    </location>
</feature>
<evidence type="ECO:0000256" key="1">
    <source>
        <dbReference type="ARBA" id="ARBA00004651"/>
    </source>
</evidence>
<dbReference type="eggNOG" id="COG1620">
    <property type="taxonomic scope" value="Bacteria"/>
</dbReference>
<evidence type="ECO:0000256" key="3">
    <source>
        <dbReference type="ARBA" id="ARBA00022448"/>
    </source>
</evidence>
<feature type="transmembrane region" description="Helical" evidence="8">
    <location>
        <begin position="29"/>
        <end position="48"/>
    </location>
</feature>
<evidence type="ECO:0000256" key="6">
    <source>
        <dbReference type="ARBA" id="ARBA00022989"/>
    </source>
</evidence>
<keyword evidence="6 8" id="KW-1133">Transmembrane helix</keyword>
<dbReference type="Proteomes" id="UP000182135">
    <property type="component" value="Unassembled WGS sequence"/>
</dbReference>
<dbReference type="OrthoDB" id="9761056at2"/>
<comment type="similarity">
    <text evidence="2 8">Belongs to the lactate permease family.</text>
</comment>
<evidence type="ECO:0000313" key="10">
    <source>
        <dbReference type="Proteomes" id="UP000182135"/>
    </source>
</evidence>
<keyword evidence="7 8" id="KW-0472">Membrane</keyword>
<keyword evidence="4 8" id="KW-1003">Cell membrane</keyword>
<feature type="transmembrane region" description="Helical" evidence="8">
    <location>
        <begin position="294"/>
        <end position="315"/>
    </location>
</feature>
<feature type="transmembrane region" description="Helical" evidence="8">
    <location>
        <begin position="6"/>
        <end position="22"/>
    </location>
</feature>
<dbReference type="EMBL" id="FOOE01000028">
    <property type="protein sequence ID" value="SFG14007.1"/>
    <property type="molecule type" value="Genomic_DNA"/>
</dbReference>
<keyword evidence="3 8" id="KW-0813">Transport</keyword>
<evidence type="ECO:0000313" key="9">
    <source>
        <dbReference type="EMBL" id="SFG14007.1"/>
    </source>
</evidence>
<feature type="transmembrane region" description="Helical" evidence="8">
    <location>
        <begin position="374"/>
        <end position="394"/>
    </location>
</feature>
<protein>
    <recommendedName>
        <fullName evidence="8">L-lactate permease</fullName>
    </recommendedName>
</protein>
<dbReference type="Pfam" id="PF02652">
    <property type="entry name" value="Lactate_perm"/>
    <property type="match status" value="1"/>
</dbReference>
<feature type="transmembrane region" description="Helical" evidence="8">
    <location>
        <begin position="497"/>
        <end position="515"/>
    </location>
</feature>